<dbReference type="OrthoDB" id="36362at2157"/>
<dbReference type="PANTHER" id="PTHR31616">
    <property type="entry name" value="TREHALASE"/>
    <property type="match status" value="1"/>
</dbReference>
<dbReference type="SUPFAM" id="SSF48208">
    <property type="entry name" value="Six-hairpin glycosidases"/>
    <property type="match status" value="1"/>
</dbReference>
<dbReference type="InterPro" id="IPR012341">
    <property type="entry name" value="6hp_glycosidase-like_sf"/>
</dbReference>
<name>A0A031LL23_9CREN</name>
<evidence type="ECO:0000259" key="1">
    <source>
        <dbReference type="Pfam" id="PF00723"/>
    </source>
</evidence>
<reference evidence="2 3" key="1">
    <citation type="submission" date="2014-03" db="EMBL/GenBank/DDBJ databases">
        <title>Draft genome sequence of the novel thermoacidophilic archaea Acidianus copahuensis ALE1 strain, isolated from Copahue volcanic area in Neuquen Argentina.</title>
        <authorList>
            <person name="Urbieta M.S."/>
            <person name="Rascovan N."/>
            <person name="Castro C."/>
            <person name="Revale S."/>
            <person name="Giaveno M.A."/>
            <person name="Vazquez M.P."/>
            <person name="Donati E.R."/>
        </authorList>
    </citation>
    <scope>NUCLEOTIDE SEQUENCE [LARGE SCALE GENOMIC DNA]</scope>
    <source>
        <strain evidence="2 3">ALE1</strain>
    </source>
</reference>
<dbReference type="AlphaFoldDB" id="A0A031LL23"/>
<dbReference type="GO" id="GO:0005975">
    <property type="term" value="P:carbohydrate metabolic process"/>
    <property type="evidence" value="ECO:0007669"/>
    <property type="project" value="InterPro"/>
</dbReference>
<dbReference type="Gene3D" id="1.50.10.10">
    <property type="match status" value="1"/>
</dbReference>
<dbReference type="Proteomes" id="UP000024332">
    <property type="component" value="Unassembled WGS sequence"/>
</dbReference>
<protein>
    <submittedName>
        <fullName evidence="2">Glucan 1,3-alpha-glucosidase</fullName>
    </submittedName>
</protein>
<proteinExistence type="predicted"/>
<dbReference type="RefSeq" id="WP_048100541.1">
    <property type="nucleotide sequence ID" value="NZ_JFZT01000059.1"/>
</dbReference>
<dbReference type="Pfam" id="PF00723">
    <property type="entry name" value="Glyco_hydro_15"/>
    <property type="match status" value="1"/>
</dbReference>
<dbReference type="InterPro" id="IPR011613">
    <property type="entry name" value="GH15-like"/>
</dbReference>
<organism evidence="2 3">
    <name type="scientific">Candidatus Acidianus copahuensis</name>
    <dbReference type="NCBI Taxonomy" id="1160895"/>
    <lineage>
        <taxon>Archaea</taxon>
        <taxon>Thermoproteota</taxon>
        <taxon>Thermoprotei</taxon>
        <taxon>Sulfolobales</taxon>
        <taxon>Sulfolobaceae</taxon>
        <taxon>Acidianus</taxon>
    </lineage>
</organism>
<sequence>MTREIVLGNGSLTVLLDPQYMIKELYYPLSTDNHLHSGRLGVWVDGRFSWFHDLSPTISYTEDTVISNAYAEFNGVKFQINDAVDMAYNILLRKVNVVGERESRIFFPWDFHIDGTEYGDTALFDPSIDGIIHYKRDKWFLFTCDLPTYQYATGYKEVMGYQGTWKDCEDGQLSGNPIAQGSVDSAMSIKLDSGTTFYCWLIAGDSYNDVRRIHDYVQTRTPEKLFKRTADFWKAWIVKAKDYDPFVRRSLLTISSSWQKNGAIPASLDTDIARFNKDTYNYVWHRDAAFASIALSLLHYEDYSRKFFEYSAPLLYKGFLFQKYSVDGNWGSSWLPWTTGYMPIQEDETALLIYALWVHFNTFYDVEFIKDFYASVVKNAGDFLSSYIDEKTGLPLPSYDLWEERRGIHFFTSAAVYAGLVSAAKFAEFFGEHDIKEKYLSVAQGIRKGLDSFFKEDHFARTLGEKGYDTTIDSSTVLGATLVYDPLDPRVISNRKTVESRLNVNGGIARYEKDWYLRQGDRSNPWFITTLWVAQQHIAEGNTEKAKQYIDWVRRNSLPTGIIPEQISPDLRSYPSVSPLIWSHAELIKTEYFLKHGFSKFI</sequence>
<keyword evidence="3" id="KW-1185">Reference proteome</keyword>
<dbReference type="InterPro" id="IPR008928">
    <property type="entry name" value="6-hairpin_glycosidase_sf"/>
</dbReference>
<dbReference type="GO" id="GO:0004553">
    <property type="term" value="F:hydrolase activity, hydrolyzing O-glycosyl compounds"/>
    <property type="evidence" value="ECO:0007669"/>
    <property type="project" value="UniProtKB-ARBA"/>
</dbReference>
<comment type="caution">
    <text evidence="2">The sequence shown here is derived from an EMBL/GenBank/DDBJ whole genome shotgun (WGS) entry which is preliminary data.</text>
</comment>
<dbReference type="PANTHER" id="PTHR31616:SF13">
    <property type="entry name" value="GLUCAN 1,4-ALPHA-GLUCOSIDASE"/>
    <property type="match status" value="1"/>
</dbReference>
<gene>
    <name evidence="2" type="ORF">CM19_11825</name>
</gene>
<accession>A0A031LL23</accession>
<dbReference type="STRING" id="1160895.CM19_11825"/>
<evidence type="ECO:0000313" key="3">
    <source>
        <dbReference type="Proteomes" id="UP000024332"/>
    </source>
</evidence>
<feature type="domain" description="GH15-like" evidence="1">
    <location>
        <begin position="257"/>
        <end position="547"/>
    </location>
</feature>
<evidence type="ECO:0000313" key="2">
    <source>
        <dbReference type="EMBL" id="EZQ01909.1"/>
    </source>
</evidence>
<dbReference type="EMBL" id="JFZT01000059">
    <property type="protein sequence ID" value="EZQ01909.1"/>
    <property type="molecule type" value="Genomic_DNA"/>
</dbReference>